<feature type="chain" id="PRO_5025388986" evidence="1">
    <location>
        <begin position="26"/>
        <end position="70"/>
    </location>
</feature>
<dbReference type="AlphaFoldDB" id="A0A6B0TXM8"/>
<evidence type="ECO:0000256" key="1">
    <source>
        <dbReference type="SAM" id="SignalP"/>
    </source>
</evidence>
<accession>A0A6B0TXM8</accession>
<protein>
    <submittedName>
        <fullName evidence="2">Putative secreted protein</fullName>
    </submittedName>
</protein>
<keyword evidence="1" id="KW-0732">Signal</keyword>
<name>A0A6B0TXM8_IXORI</name>
<proteinExistence type="predicted"/>
<reference evidence="2" key="1">
    <citation type="submission" date="2019-12" db="EMBL/GenBank/DDBJ databases">
        <title>An insight into the sialome of adult female Ixodes ricinus ticks feeding for 6 days.</title>
        <authorList>
            <person name="Perner J."/>
            <person name="Ribeiro J.M.C."/>
        </authorList>
    </citation>
    <scope>NUCLEOTIDE SEQUENCE</scope>
    <source>
        <strain evidence="2">Semi-engorged</strain>
        <tissue evidence="2">Salivary glands</tissue>
    </source>
</reference>
<evidence type="ECO:0000313" key="2">
    <source>
        <dbReference type="EMBL" id="MXU82671.1"/>
    </source>
</evidence>
<sequence length="70" mass="7456">MALAGCTRAGVVCFLRVCLIQILFAGPIGSQSSVLTAQRNASSYTPFHLNLTKDEVGRPSEPIGMSERGM</sequence>
<feature type="signal peptide" evidence="1">
    <location>
        <begin position="1"/>
        <end position="25"/>
    </location>
</feature>
<organism evidence="2">
    <name type="scientific">Ixodes ricinus</name>
    <name type="common">Common tick</name>
    <name type="synonym">Acarus ricinus</name>
    <dbReference type="NCBI Taxonomy" id="34613"/>
    <lineage>
        <taxon>Eukaryota</taxon>
        <taxon>Metazoa</taxon>
        <taxon>Ecdysozoa</taxon>
        <taxon>Arthropoda</taxon>
        <taxon>Chelicerata</taxon>
        <taxon>Arachnida</taxon>
        <taxon>Acari</taxon>
        <taxon>Parasitiformes</taxon>
        <taxon>Ixodida</taxon>
        <taxon>Ixodoidea</taxon>
        <taxon>Ixodidae</taxon>
        <taxon>Ixodinae</taxon>
        <taxon>Ixodes</taxon>
    </lineage>
</organism>
<dbReference type="EMBL" id="GIFC01000588">
    <property type="protein sequence ID" value="MXU82671.1"/>
    <property type="molecule type" value="Transcribed_RNA"/>
</dbReference>